<reference evidence="3 4" key="1">
    <citation type="submission" date="2023-05" db="EMBL/GenBank/DDBJ databases">
        <title>A 100% complete, gapless, phased diploid assembly of the Scenedesmus obliquus UTEX 3031 genome.</title>
        <authorList>
            <person name="Biondi T.C."/>
            <person name="Hanschen E.R."/>
            <person name="Kwon T."/>
            <person name="Eng W."/>
            <person name="Kruse C.P.S."/>
            <person name="Koehler S.I."/>
            <person name="Kunde Y."/>
            <person name="Gleasner C.D."/>
            <person name="You Mak K.T."/>
            <person name="Polle J."/>
            <person name="Hovde B.T."/>
            <person name="Starkenburg S.R."/>
        </authorList>
    </citation>
    <scope>NUCLEOTIDE SEQUENCE [LARGE SCALE GENOMIC DNA]</scope>
    <source>
        <strain evidence="3 4">DOE0152z</strain>
    </source>
</reference>
<proteinExistence type="predicted"/>
<name>A0ABY8U0L8_TETOB</name>
<accession>A0ABY8U0L8</accession>
<evidence type="ECO:0000313" key="3">
    <source>
        <dbReference type="EMBL" id="WIA14787.1"/>
    </source>
</evidence>
<protein>
    <submittedName>
        <fullName evidence="3">Uncharacterized protein</fullName>
    </submittedName>
</protein>
<dbReference type="EMBL" id="CP126212">
    <property type="protein sequence ID" value="WIA14787.1"/>
    <property type="molecule type" value="Genomic_DNA"/>
</dbReference>
<feature type="chain" id="PRO_5045072570" evidence="2">
    <location>
        <begin position="26"/>
        <end position="121"/>
    </location>
</feature>
<sequence>MSKSATPWILAALILGAQLLCQAEASRGVGQQAKPTVKREQAVAGTAATVASRAAVAPTATAARSTHAAGPDPSSYSSVMAGTSYSKLGRFFMDPNQEQPTGSSRAAPPAVPAAQPAAARP</sequence>
<evidence type="ECO:0000256" key="1">
    <source>
        <dbReference type="SAM" id="MobiDB-lite"/>
    </source>
</evidence>
<gene>
    <name evidence="3" type="ORF">OEZ85_003271</name>
</gene>
<feature type="region of interest" description="Disordered" evidence="1">
    <location>
        <begin position="48"/>
        <end position="78"/>
    </location>
</feature>
<evidence type="ECO:0000256" key="2">
    <source>
        <dbReference type="SAM" id="SignalP"/>
    </source>
</evidence>
<feature type="compositionally biased region" description="Low complexity" evidence="1">
    <location>
        <begin position="106"/>
        <end position="121"/>
    </location>
</feature>
<evidence type="ECO:0000313" key="4">
    <source>
        <dbReference type="Proteomes" id="UP001244341"/>
    </source>
</evidence>
<organism evidence="3 4">
    <name type="scientific">Tetradesmus obliquus</name>
    <name type="common">Green alga</name>
    <name type="synonym">Acutodesmus obliquus</name>
    <dbReference type="NCBI Taxonomy" id="3088"/>
    <lineage>
        <taxon>Eukaryota</taxon>
        <taxon>Viridiplantae</taxon>
        <taxon>Chlorophyta</taxon>
        <taxon>core chlorophytes</taxon>
        <taxon>Chlorophyceae</taxon>
        <taxon>CS clade</taxon>
        <taxon>Sphaeropleales</taxon>
        <taxon>Scenedesmaceae</taxon>
        <taxon>Tetradesmus</taxon>
    </lineage>
</organism>
<keyword evidence="4" id="KW-1185">Reference proteome</keyword>
<dbReference type="Proteomes" id="UP001244341">
    <property type="component" value="Chromosome 5b"/>
</dbReference>
<feature type="signal peptide" evidence="2">
    <location>
        <begin position="1"/>
        <end position="25"/>
    </location>
</feature>
<feature type="region of interest" description="Disordered" evidence="1">
    <location>
        <begin position="90"/>
        <end position="121"/>
    </location>
</feature>
<keyword evidence="2" id="KW-0732">Signal</keyword>
<feature type="compositionally biased region" description="Low complexity" evidence="1">
    <location>
        <begin position="48"/>
        <end position="66"/>
    </location>
</feature>